<evidence type="ECO:0000256" key="7">
    <source>
        <dbReference type="SAM" id="MobiDB-lite"/>
    </source>
</evidence>
<comment type="subcellular location">
    <subcellularLocation>
        <location evidence="1">Nucleus</location>
    </subcellularLocation>
</comment>
<dbReference type="STRING" id="1266660.A0A1G4JGL9"/>
<sequence length="585" mass="67875">MSLEERPDELLQKEDWEHSKTHIDALIDGIDTTSITTTFQLLFAVNLVRGNRLIVNAIIRKALVSSGQVAKLAALGSILNSYIPSVGSLLVEESTLRFLEFFRSNNATGCYIMADLVSQLFNYDVAHEIVVLQLLHVVTEHLNPHSIRLTIYILRHCGKSLAIVAKSAHDLVFESLRTYFQNNKADKRLRNEFEAIFELRKRDYRNSPRKLQLPPCEPIPHTFFINFDDSLTPKAALDEFKYDPAFDRKDEEFAKVKSNATAVQSSDIAPSNLIRVEDKTQASELEFKKKIYLTLKGSLSGDEAAHKLLKLKVRDQDKSVLVETLAMACSQEATYSKFYGITAERLCSCHRTWKKAFEQVFKECYETMEEYEAKQIRNMGKFWGHILASDYIGFEVFTHIHMNAEDTTSAGRVYLKFLFQELVLDLGIEGLKNRLEEPYIQPFLANMFPFDDIDKTRFSINFFTAIGLGTLTEKMRQALDNERLALEEERSETYESNDEIEASITHKDQTSSTWERVHRLRQSRRAAADERRIENRRRSKTPTRRRSRTPTRRRSRTPTRRRSRTPTRRRSRTPVRRRSRSPKRQ</sequence>
<dbReference type="InterPro" id="IPR003890">
    <property type="entry name" value="MIF4G-like_typ-3"/>
</dbReference>
<dbReference type="AlphaFoldDB" id="A0A1G4JGL9"/>
<evidence type="ECO:0000256" key="5">
    <source>
        <dbReference type="ARBA" id="ARBA00023242"/>
    </source>
</evidence>
<keyword evidence="3" id="KW-0507">mRNA processing</keyword>
<feature type="domain" description="MI" evidence="8">
    <location>
        <begin position="286"/>
        <end position="402"/>
    </location>
</feature>
<dbReference type="SMART" id="SM00544">
    <property type="entry name" value="MA3"/>
    <property type="match status" value="1"/>
</dbReference>
<feature type="region of interest" description="Disordered" evidence="7">
    <location>
        <begin position="488"/>
        <end position="585"/>
    </location>
</feature>
<dbReference type="Pfam" id="PF02847">
    <property type="entry name" value="MA3"/>
    <property type="match status" value="1"/>
</dbReference>
<keyword evidence="4" id="KW-0508">mRNA splicing</keyword>
<dbReference type="GO" id="GO:0003723">
    <property type="term" value="F:RNA binding"/>
    <property type="evidence" value="ECO:0007669"/>
    <property type="project" value="InterPro"/>
</dbReference>
<reference evidence="10" key="1">
    <citation type="submission" date="2016-03" db="EMBL/GenBank/DDBJ databases">
        <authorList>
            <person name="Devillers H."/>
        </authorList>
    </citation>
    <scope>NUCLEOTIDE SEQUENCE [LARGE SCALE GENOMIC DNA]</scope>
</reference>
<dbReference type="SMART" id="SM00543">
    <property type="entry name" value="MIF4G"/>
    <property type="match status" value="1"/>
</dbReference>
<feature type="compositionally biased region" description="Basic residues" evidence="7">
    <location>
        <begin position="534"/>
        <end position="585"/>
    </location>
</feature>
<dbReference type="GO" id="GO:0000974">
    <property type="term" value="C:Prp19 complex"/>
    <property type="evidence" value="ECO:0007669"/>
    <property type="project" value="EnsemblFungi"/>
</dbReference>
<evidence type="ECO:0000256" key="3">
    <source>
        <dbReference type="ARBA" id="ARBA00022664"/>
    </source>
</evidence>
<comment type="similarity">
    <text evidence="2">Belongs to the CWC22 family.</text>
</comment>
<evidence type="ECO:0000259" key="8">
    <source>
        <dbReference type="PROSITE" id="PS51366"/>
    </source>
</evidence>
<keyword evidence="5" id="KW-0539">Nucleus</keyword>
<keyword evidence="10" id="KW-1185">Reference proteome</keyword>
<evidence type="ECO:0000256" key="2">
    <source>
        <dbReference type="ARBA" id="ARBA00006856"/>
    </source>
</evidence>
<dbReference type="PANTHER" id="PTHR18034:SF3">
    <property type="entry name" value="PRE-MRNA-SPLICING FACTOR CWC22 HOMOLOG"/>
    <property type="match status" value="1"/>
</dbReference>
<dbReference type="GO" id="GO:0071013">
    <property type="term" value="C:catalytic step 2 spliceosome"/>
    <property type="evidence" value="ECO:0007669"/>
    <property type="project" value="TreeGrafter"/>
</dbReference>
<dbReference type="OrthoDB" id="3938623at2759"/>
<evidence type="ECO:0000256" key="4">
    <source>
        <dbReference type="ARBA" id="ARBA00023187"/>
    </source>
</evidence>
<dbReference type="Proteomes" id="UP000190274">
    <property type="component" value="Chromosome E"/>
</dbReference>
<organism evidence="9 10">
    <name type="scientific">Lachancea dasiensis</name>
    <dbReference type="NCBI Taxonomy" id="1072105"/>
    <lineage>
        <taxon>Eukaryota</taxon>
        <taxon>Fungi</taxon>
        <taxon>Dikarya</taxon>
        <taxon>Ascomycota</taxon>
        <taxon>Saccharomycotina</taxon>
        <taxon>Saccharomycetes</taxon>
        <taxon>Saccharomycetales</taxon>
        <taxon>Saccharomycetaceae</taxon>
        <taxon>Lachancea</taxon>
    </lineage>
</organism>
<evidence type="ECO:0000256" key="1">
    <source>
        <dbReference type="ARBA" id="ARBA00004123"/>
    </source>
</evidence>
<dbReference type="InterPro" id="IPR016024">
    <property type="entry name" value="ARM-type_fold"/>
</dbReference>
<name>A0A1G4JGL9_9SACH</name>
<dbReference type="EMBL" id="LT598455">
    <property type="protein sequence ID" value="SCU89323.1"/>
    <property type="molecule type" value="Genomic_DNA"/>
</dbReference>
<dbReference type="GO" id="GO:0000398">
    <property type="term" value="P:mRNA splicing, via spliceosome"/>
    <property type="evidence" value="ECO:0007669"/>
    <property type="project" value="EnsemblFungi"/>
</dbReference>
<dbReference type="PROSITE" id="PS51366">
    <property type="entry name" value="MI"/>
    <property type="match status" value="1"/>
</dbReference>
<evidence type="ECO:0000256" key="6">
    <source>
        <dbReference type="ARBA" id="ARBA00040804"/>
    </source>
</evidence>
<protein>
    <recommendedName>
        <fullName evidence="6">Pre-mRNA-splicing factor CWC22</fullName>
    </recommendedName>
</protein>
<dbReference type="GO" id="GO:0005684">
    <property type="term" value="C:U2-type spliceosomal complex"/>
    <property type="evidence" value="ECO:0007669"/>
    <property type="project" value="EnsemblFungi"/>
</dbReference>
<dbReference type="InterPro" id="IPR003891">
    <property type="entry name" value="Initiation_fac_eIF4g_MI"/>
</dbReference>
<dbReference type="PANTHER" id="PTHR18034">
    <property type="entry name" value="CELL CYCLE CONTROL PROTEIN CWF22-RELATED"/>
    <property type="match status" value="1"/>
</dbReference>
<evidence type="ECO:0000313" key="10">
    <source>
        <dbReference type="Proteomes" id="UP000190274"/>
    </source>
</evidence>
<accession>A0A1G4JGL9</accession>
<dbReference type="Gene3D" id="1.25.40.180">
    <property type="match status" value="1"/>
</dbReference>
<evidence type="ECO:0000313" key="9">
    <source>
        <dbReference type="EMBL" id="SCU89323.1"/>
    </source>
</evidence>
<gene>
    <name evidence="9" type="ORF">LADA_0E14840G</name>
</gene>
<proteinExistence type="inferred from homology"/>
<dbReference type="InterPro" id="IPR050781">
    <property type="entry name" value="CWC22_splicing_factor"/>
</dbReference>
<dbReference type="SUPFAM" id="SSF48371">
    <property type="entry name" value="ARM repeat"/>
    <property type="match status" value="1"/>
</dbReference>
<dbReference type="Pfam" id="PF02854">
    <property type="entry name" value="MIF4G"/>
    <property type="match status" value="1"/>
</dbReference>